<organism evidence="3 4">
    <name type="scientific">Mycolicibacterium parafortuitum</name>
    <name type="common">Mycobacterium parafortuitum</name>
    <dbReference type="NCBI Taxonomy" id="39692"/>
    <lineage>
        <taxon>Bacteria</taxon>
        <taxon>Bacillati</taxon>
        <taxon>Actinomycetota</taxon>
        <taxon>Actinomycetes</taxon>
        <taxon>Mycobacteriales</taxon>
        <taxon>Mycobacteriaceae</taxon>
        <taxon>Mycolicibacterium</taxon>
    </lineage>
</organism>
<sequence length="134" mass="13846">MSGTTIVVGYTADPFGHAALEHGISEARLRGAGLLVVNATSGESYVDARFAGATEVQDVETRLADCGVAYELRQPIGVDPADELLAAVDSSGAELLVVGIRHRNPVGKLLLGSVAQKVILECPKPVLAVKPAAD</sequence>
<dbReference type="Proteomes" id="UP000252008">
    <property type="component" value="Unassembled WGS sequence"/>
</dbReference>
<dbReference type="CDD" id="cd00293">
    <property type="entry name" value="USP-like"/>
    <property type="match status" value="1"/>
</dbReference>
<dbReference type="PANTHER" id="PTHR46268">
    <property type="entry name" value="STRESS RESPONSE PROTEIN NHAX"/>
    <property type="match status" value="1"/>
</dbReference>
<feature type="domain" description="UspA" evidence="2">
    <location>
        <begin position="5"/>
        <end position="130"/>
    </location>
</feature>
<name>A0A375YNK7_MYCPF</name>
<reference evidence="3 4" key="1">
    <citation type="submission" date="2018-05" db="EMBL/GenBank/DDBJ databases">
        <authorList>
            <consortium name="IHU Genomes"/>
        </authorList>
    </citation>
    <scope>NUCLEOTIDE SEQUENCE [LARGE SCALE GENOMIC DNA]</scope>
    <source>
        <strain evidence="3 4">P7335</strain>
    </source>
</reference>
<dbReference type="InterPro" id="IPR014729">
    <property type="entry name" value="Rossmann-like_a/b/a_fold"/>
</dbReference>
<dbReference type="Pfam" id="PF00582">
    <property type="entry name" value="Usp"/>
    <property type="match status" value="1"/>
</dbReference>
<dbReference type="PANTHER" id="PTHR46268:SF6">
    <property type="entry name" value="UNIVERSAL STRESS PROTEIN UP12"/>
    <property type="match status" value="1"/>
</dbReference>
<evidence type="ECO:0000313" key="4">
    <source>
        <dbReference type="Proteomes" id="UP000252008"/>
    </source>
</evidence>
<evidence type="ECO:0000259" key="2">
    <source>
        <dbReference type="Pfam" id="PF00582"/>
    </source>
</evidence>
<proteinExistence type="inferred from homology"/>
<dbReference type="EMBL" id="UEGS01000001">
    <property type="protein sequence ID" value="SRX82700.1"/>
    <property type="molecule type" value="Genomic_DNA"/>
</dbReference>
<dbReference type="SUPFAM" id="SSF52402">
    <property type="entry name" value="Adenine nucleotide alpha hydrolases-like"/>
    <property type="match status" value="1"/>
</dbReference>
<gene>
    <name evidence="3" type="ORF">MPP7335_04466</name>
</gene>
<keyword evidence="4" id="KW-1185">Reference proteome</keyword>
<evidence type="ECO:0000313" key="3">
    <source>
        <dbReference type="EMBL" id="SRX82700.1"/>
    </source>
</evidence>
<dbReference type="STRING" id="39692.BST38_17020"/>
<protein>
    <submittedName>
        <fullName evidence="3">Stress protein [Rhodococcus jostii RHA1]</fullName>
    </submittedName>
</protein>
<dbReference type="RefSeq" id="WP_083144517.1">
    <property type="nucleotide sequence ID" value="NZ_MVID01000015.1"/>
</dbReference>
<accession>A0A375YNK7</accession>
<dbReference type="Gene3D" id="3.40.50.620">
    <property type="entry name" value="HUPs"/>
    <property type="match status" value="1"/>
</dbReference>
<dbReference type="InterPro" id="IPR006016">
    <property type="entry name" value="UspA"/>
</dbReference>
<dbReference type="PRINTS" id="PR01438">
    <property type="entry name" value="UNVRSLSTRESS"/>
</dbReference>
<comment type="similarity">
    <text evidence="1">Belongs to the universal stress protein A family.</text>
</comment>
<evidence type="ECO:0000256" key="1">
    <source>
        <dbReference type="ARBA" id="ARBA00008791"/>
    </source>
</evidence>
<dbReference type="InterPro" id="IPR006015">
    <property type="entry name" value="Universal_stress_UspA"/>
</dbReference>
<dbReference type="AlphaFoldDB" id="A0A375YNK7"/>